<evidence type="ECO:0000256" key="1">
    <source>
        <dbReference type="ARBA" id="ARBA00000085"/>
    </source>
</evidence>
<sequence>MVGRMRVLHVDGDPDAAPLTTTALADANVATVETATTAEEGLERLATEPFDCVVAEYALPDQSGIEVLKRVRDDHPLLPFVIYTNEGDDHVESDAYAAGATEYLPKSAGPDRHERAAERLRSAVGRYRAAGQSSTTPRRHALTSEVSEAIVRESTVDEAADRVCETLVDTGPFTAAGMAVVDAAGDGGDIAFRSLEHSTHDSLTAREDDPRDDRDGDGLRSIAASVASDALEAGRAVVGSTVDVDEESAIRADSSADDAAWPADIAELAALPFGSADASDDVLVVTADRSGTIDRSELDRLDRVADTVDHALRSFEARDGVREERNRRRAMFANAPTPVIEGEILDGGETHRIRDVNTAFEEAFGHEASEVIGADIADVVVPADRMAEHRALRTRIAAGEPILEEVVRKTADGEREFLLSGIPWGTDGDRASGWYVWHVDISDRKRRARAIEELHAATGTLVEATSPSEVAAITGDALRDVLDLPYNGVHLYDDREGGLVPVAWTDETEAMVGAPPTFDPGEGIAGQAYVTGEPKVYDDIADAPDRYNSDTPIRSEMALPLADHGVLLVGAPERDAFDDLDVSMARTLAEHATAVLHRIERETVLEQLQKHTQRLMHATTAEEIADIAVGTASDVLGAQLSGVHLVRDGGQRLEIVAYADSVESAFDQPPMYERGLDGDIAGEVVWAAFDSRTPQHIDDIRTHERLAEETPSRSVVVYPLDDHGVFIVSSTEPNAFDEPDKMFIEILATAVTAALDRVEREQELRRRNEHLDEFAGLISHDLRNPLNVAQGRLELARSETDSDHLDPAASAVERALSLLEESLAVARQGHDDGDVEPVDLAATVSACWTHTETAQAELRIETDQTLCADPSRLKQLLENLFGNAVKHGGDAVRVTVGDIPGGFYVADDGPGIPDDERDTAFEVGYTTDDESTGYGLYIVREIANAHGWEIDVVESEDGGARFEVTGVETVER</sequence>
<dbReference type="Pfam" id="PF00072">
    <property type="entry name" value="Response_reg"/>
    <property type="match status" value="1"/>
</dbReference>
<dbReference type="CDD" id="cd00082">
    <property type="entry name" value="HisKA"/>
    <property type="match status" value="1"/>
</dbReference>
<dbReference type="PROSITE" id="PS50109">
    <property type="entry name" value="HIS_KIN"/>
    <property type="match status" value="1"/>
</dbReference>
<proteinExistence type="predicted"/>
<evidence type="ECO:0000256" key="2">
    <source>
        <dbReference type="ARBA" id="ARBA00012438"/>
    </source>
</evidence>
<dbReference type="CDD" id="cd00130">
    <property type="entry name" value="PAS"/>
    <property type="match status" value="1"/>
</dbReference>
<evidence type="ECO:0000256" key="6">
    <source>
        <dbReference type="PROSITE-ProRule" id="PRU00169"/>
    </source>
</evidence>
<reference evidence="10 11" key="1">
    <citation type="journal article" date="2019" name="Int. J. Syst. Evol. Microbiol.">
        <title>The Global Catalogue of Microorganisms (GCM) 10K type strain sequencing project: providing services to taxonomists for standard genome sequencing and annotation.</title>
        <authorList>
            <consortium name="The Broad Institute Genomics Platform"/>
            <consortium name="The Broad Institute Genome Sequencing Center for Infectious Disease"/>
            <person name="Wu L."/>
            <person name="Ma J."/>
        </authorList>
    </citation>
    <scope>NUCLEOTIDE SEQUENCE [LARGE SCALE GENOMIC DNA]</scope>
    <source>
        <strain evidence="10 11">SYNS20</strain>
    </source>
</reference>
<dbReference type="Pfam" id="PF00989">
    <property type="entry name" value="PAS"/>
    <property type="match status" value="1"/>
</dbReference>
<dbReference type="SUPFAM" id="SSF47384">
    <property type="entry name" value="Homodimeric domain of signal transducing histidine kinase"/>
    <property type="match status" value="1"/>
</dbReference>
<dbReference type="InterPro" id="IPR011006">
    <property type="entry name" value="CheY-like_superfamily"/>
</dbReference>
<evidence type="ECO:0000256" key="4">
    <source>
        <dbReference type="ARBA" id="ARBA00022777"/>
    </source>
</evidence>
<dbReference type="SMART" id="SM00091">
    <property type="entry name" value="PAS"/>
    <property type="match status" value="1"/>
</dbReference>
<feature type="domain" description="Response regulatory" evidence="8">
    <location>
        <begin position="6"/>
        <end position="121"/>
    </location>
</feature>
<feature type="domain" description="PAS" evidence="9">
    <location>
        <begin position="346"/>
        <end position="399"/>
    </location>
</feature>
<dbReference type="InterPro" id="IPR003018">
    <property type="entry name" value="GAF"/>
</dbReference>
<dbReference type="Pfam" id="PF13185">
    <property type="entry name" value="GAF_2"/>
    <property type="match status" value="2"/>
</dbReference>
<dbReference type="CDD" id="cd00075">
    <property type="entry name" value="HATPase"/>
    <property type="match status" value="1"/>
</dbReference>
<accession>A0ABD5TAQ0</accession>
<evidence type="ECO:0000313" key="10">
    <source>
        <dbReference type="EMBL" id="MFC6784739.1"/>
    </source>
</evidence>
<keyword evidence="4" id="KW-0418">Kinase</keyword>
<dbReference type="InterPro" id="IPR013767">
    <property type="entry name" value="PAS_fold"/>
</dbReference>
<dbReference type="Pfam" id="PF02518">
    <property type="entry name" value="HATPase_c"/>
    <property type="match status" value="1"/>
</dbReference>
<evidence type="ECO:0000259" key="9">
    <source>
        <dbReference type="PROSITE" id="PS50112"/>
    </source>
</evidence>
<dbReference type="GO" id="GO:0004673">
    <property type="term" value="F:protein histidine kinase activity"/>
    <property type="evidence" value="ECO:0007669"/>
    <property type="project" value="UniProtKB-EC"/>
</dbReference>
<dbReference type="SUPFAM" id="SSF55781">
    <property type="entry name" value="GAF domain-like"/>
    <property type="match status" value="2"/>
</dbReference>
<dbReference type="InterPro" id="IPR050736">
    <property type="entry name" value="Sensor_HK_Regulatory"/>
</dbReference>
<dbReference type="RefSeq" id="WP_390214353.1">
    <property type="nucleotide sequence ID" value="NZ_JBHSWX010000001.1"/>
</dbReference>
<dbReference type="InterPro" id="IPR035965">
    <property type="entry name" value="PAS-like_dom_sf"/>
</dbReference>
<dbReference type="CDD" id="cd00156">
    <property type="entry name" value="REC"/>
    <property type="match status" value="1"/>
</dbReference>
<dbReference type="InterPro" id="IPR005467">
    <property type="entry name" value="His_kinase_dom"/>
</dbReference>
<evidence type="ECO:0000313" key="11">
    <source>
        <dbReference type="Proteomes" id="UP001596443"/>
    </source>
</evidence>
<keyword evidence="5" id="KW-0902">Two-component regulatory system</keyword>
<dbReference type="InterPro" id="IPR003594">
    <property type="entry name" value="HATPase_dom"/>
</dbReference>
<dbReference type="SMART" id="SM00387">
    <property type="entry name" value="HATPase_c"/>
    <property type="match status" value="1"/>
</dbReference>
<dbReference type="SUPFAM" id="SSF52172">
    <property type="entry name" value="CheY-like"/>
    <property type="match status" value="1"/>
</dbReference>
<dbReference type="InterPro" id="IPR036890">
    <property type="entry name" value="HATPase_C_sf"/>
</dbReference>
<evidence type="ECO:0000259" key="7">
    <source>
        <dbReference type="PROSITE" id="PS50109"/>
    </source>
</evidence>
<dbReference type="GO" id="GO:0000160">
    <property type="term" value="P:phosphorelay signal transduction system"/>
    <property type="evidence" value="ECO:0007669"/>
    <property type="project" value="UniProtKB-KW"/>
</dbReference>
<keyword evidence="3" id="KW-0808">Transferase</keyword>
<organism evidence="10 11">
    <name type="scientific">Halobaculum halobium</name>
    <dbReference type="NCBI Taxonomy" id="3032281"/>
    <lineage>
        <taxon>Archaea</taxon>
        <taxon>Methanobacteriati</taxon>
        <taxon>Methanobacteriota</taxon>
        <taxon>Stenosarchaea group</taxon>
        <taxon>Halobacteria</taxon>
        <taxon>Halobacteriales</taxon>
        <taxon>Haloferacaceae</taxon>
        <taxon>Halobaculum</taxon>
    </lineage>
</organism>
<evidence type="ECO:0000259" key="8">
    <source>
        <dbReference type="PROSITE" id="PS50110"/>
    </source>
</evidence>
<comment type="caution">
    <text evidence="6">Lacks conserved residue(s) required for the propagation of feature annotation.</text>
</comment>
<dbReference type="AlphaFoldDB" id="A0ABD5TAQ0"/>
<dbReference type="Proteomes" id="UP001596443">
    <property type="component" value="Unassembled WGS sequence"/>
</dbReference>
<gene>
    <name evidence="10" type="ORF">ACFQFD_01645</name>
</gene>
<evidence type="ECO:0000256" key="5">
    <source>
        <dbReference type="ARBA" id="ARBA00023012"/>
    </source>
</evidence>
<dbReference type="EC" id="2.7.13.3" evidence="2"/>
<comment type="catalytic activity">
    <reaction evidence="1">
        <text>ATP + protein L-histidine = ADP + protein N-phospho-L-histidine.</text>
        <dbReference type="EC" id="2.7.13.3"/>
    </reaction>
</comment>
<dbReference type="PANTHER" id="PTHR43711">
    <property type="entry name" value="TWO-COMPONENT HISTIDINE KINASE"/>
    <property type="match status" value="1"/>
</dbReference>
<dbReference type="Gene3D" id="3.40.50.2300">
    <property type="match status" value="1"/>
</dbReference>
<dbReference type="NCBIfam" id="TIGR00229">
    <property type="entry name" value="sensory_box"/>
    <property type="match status" value="1"/>
</dbReference>
<protein>
    <recommendedName>
        <fullName evidence="2">histidine kinase</fullName>
        <ecNumber evidence="2">2.7.13.3</ecNumber>
    </recommendedName>
</protein>
<dbReference type="InterPro" id="IPR000014">
    <property type="entry name" value="PAS"/>
</dbReference>
<dbReference type="PROSITE" id="PS50112">
    <property type="entry name" value="PAS"/>
    <property type="match status" value="1"/>
</dbReference>
<dbReference type="InterPro" id="IPR029016">
    <property type="entry name" value="GAF-like_dom_sf"/>
</dbReference>
<dbReference type="SMART" id="SM00388">
    <property type="entry name" value="HisKA"/>
    <property type="match status" value="1"/>
</dbReference>
<dbReference type="Gene3D" id="3.30.450.20">
    <property type="entry name" value="PAS domain"/>
    <property type="match status" value="1"/>
</dbReference>
<dbReference type="InterPro" id="IPR003661">
    <property type="entry name" value="HisK_dim/P_dom"/>
</dbReference>
<dbReference type="Pfam" id="PF00512">
    <property type="entry name" value="HisKA"/>
    <property type="match status" value="1"/>
</dbReference>
<keyword evidence="11" id="KW-1185">Reference proteome</keyword>
<dbReference type="Gene3D" id="3.30.565.10">
    <property type="entry name" value="Histidine kinase-like ATPase, C-terminal domain"/>
    <property type="match status" value="1"/>
</dbReference>
<dbReference type="SMART" id="SM00448">
    <property type="entry name" value="REC"/>
    <property type="match status" value="1"/>
</dbReference>
<dbReference type="Gene3D" id="3.30.450.40">
    <property type="match status" value="3"/>
</dbReference>
<dbReference type="SUPFAM" id="SSF55785">
    <property type="entry name" value="PYP-like sensor domain (PAS domain)"/>
    <property type="match status" value="1"/>
</dbReference>
<feature type="domain" description="Histidine kinase" evidence="7">
    <location>
        <begin position="777"/>
        <end position="965"/>
    </location>
</feature>
<dbReference type="SMART" id="SM00065">
    <property type="entry name" value="GAF"/>
    <property type="match status" value="2"/>
</dbReference>
<dbReference type="EMBL" id="JBHSWX010000001">
    <property type="protein sequence ID" value="MFC6784739.1"/>
    <property type="molecule type" value="Genomic_DNA"/>
</dbReference>
<name>A0ABD5TAQ0_9EURY</name>
<dbReference type="PROSITE" id="PS50110">
    <property type="entry name" value="RESPONSE_REGULATORY"/>
    <property type="match status" value="1"/>
</dbReference>
<dbReference type="PANTHER" id="PTHR43711:SF1">
    <property type="entry name" value="HISTIDINE KINASE 1"/>
    <property type="match status" value="1"/>
</dbReference>
<dbReference type="InterPro" id="IPR036097">
    <property type="entry name" value="HisK_dim/P_sf"/>
</dbReference>
<evidence type="ECO:0000256" key="3">
    <source>
        <dbReference type="ARBA" id="ARBA00022679"/>
    </source>
</evidence>
<dbReference type="InterPro" id="IPR001789">
    <property type="entry name" value="Sig_transdc_resp-reg_receiver"/>
</dbReference>
<dbReference type="SUPFAM" id="SSF55874">
    <property type="entry name" value="ATPase domain of HSP90 chaperone/DNA topoisomerase II/histidine kinase"/>
    <property type="match status" value="1"/>
</dbReference>
<comment type="caution">
    <text evidence="10">The sequence shown here is derived from an EMBL/GenBank/DDBJ whole genome shotgun (WGS) entry which is preliminary data.</text>
</comment>
<dbReference type="Gene3D" id="1.10.287.130">
    <property type="match status" value="1"/>
</dbReference>